<dbReference type="EMBL" id="JABFAC010000008">
    <property type="protein sequence ID" value="MBA0619986.1"/>
    <property type="molecule type" value="Genomic_DNA"/>
</dbReference>
<protein>
    <recommendedName>
        <fullName evidence="3">DUF4283 domain-containing protein</fullName>
    </recommendedName>
</protein>
<organism evidence="1 2">
    <name type="scientific">Gossypium davidsonii</name>
    <name type="common">Davidson's cotton</name>
    <name type="synonym">Gossypium klotzschianum subsp. davidsonii</name>
    <dbReference type="NCBI Taxonomy" id="34287"/>
    <lineage>
        <taxon>Eukaryota</taxon>
        <taxon>Viridiplantae</taxon>
        <taxon>Streptophyta</taxon>
        <taxon>Embryophyta</taxon>
        <taxon>Tracheophyta</taxon>
        <taxon>Spermatophyta</taxon>
        <taxon>Magnoliopsida</taxon>
        <taxon>eudicotyledons</taxon>
        <taxon>Gunneridae</taxon>
        <taxon>Pentapetalae</taxon>
        <taxon>rosids</taxon>
        <taxon>malvids</taxon>
        <taxon>Malvales</taxon>
        <taxon>Malvaceae</taxon>
        <taxon>Malvoideae</taxon>
        <taxon>Gossypium</taxon>
    </lineage>
</organism>
<evidence type="ECO:0008006" key="3">
    <source>
        <dbReference type="Google" id="ProtNLM"/>
    </source>
</evidence>
<evidence type="ECO:0000313" key="1">
    <source>
        <dbReference type="EMBL" id="MBA0619986.1"/>
    </source>
</evidence>
<keyword evidence="2" id="KW-1185">Reference proteome</keyword>
<gene>
    <name evidence="1" type="ORF">Godav_005766</name>
</gene>
<comment type="caution">
    <text evidence="1">The sequence shown here is derived from an EMBL/GenBank/DDBJ whole genome shotgun (WGS) entry which is preliminary data.</text>
</comment>
<evidence type="ECO:0000313" key="2">
    <source>
        <dbReference type="Proteomes" id="UP000593561"/>
    </source>
</evidence>
<proteinExistence type="predicted"/>
<dbReference type="AlphaFoldDB" id="A0A7J8S321"/>
<accession>A0A7J8S321</accession>
<dbReference type="Proteomes" id="UP000593561">
    <property type="component" value="Unassembled WGS sequence"/>
</dbReference>
<reference evidence="1 2" key="1">
    <citation type="journal article" date="2019" name="Genome Biol. Evol.">
        <title>Insights into the evolution of the New World diploid cottons (Gossypium, subgenus Houzingenia) based on genome sequencing.</title>
        <authorList>
            <person name="Grover C.E."/>
            <person name="Arick M.A. 2nd"/>
            <person name="Thrash A."/>
            <person name="Conover J.L."/>
            <person name="Sanders W.S."/>
            <person name="Peterson D.G."/>
            <person name="Frelichowski J.E."/>
            <person name="Scheffler J.A."/>
            <person name="Scheffler B.E."/>
            <person name="Wendel J.F."/>
        </authorList>
    </citation>
    <scope>NUCLEOTIDE SEQUENCE [LARGE SCALE GENOMIC DNA]</scope>
    <source>
        <strain evidence="1">27</strain>
        <tissue evidence="1">Leaf</tissue>
    </source>
</reference>
<sequence length="171" mass="19406">MADVEGNFADLSLEDKKEVVVRLASERLDLGASFENCFVGSFLTSSVINFQSMRAMLANMDTDRIKAGDHWNFNSHLLVMCRLRYGDDPKNVPLFNVDFWVLVQDLPHGFMSEILQEKQDFILGWDISLRALTRQAVAPKSVWLREEDMFGVANFGVSNFANKEINEGPLL</sequence>
<name>A0A7J8S321_GOSDV</name>